<accession>A0A6L2N7M3</accession>
<evidence type="ECO:0000313" key="1">
    <source>
        <dbReference type="EMBL" id="GEU81427.1"/>
    </source>
</evidence>
<reference evidence="1" key="1">
    <citation type="journal article" date="2019" name="Sci. Rep.">
        <title>Draft genome of Tanacetum cinerariifolium, the natural source of mosquito coil.</title>
        <authorList>
            <person name="Yamashiro T."/>
            <person name="Shiraishi A."/>
            <person name="Satake H."/>
            <person name="Nakayama K."/>
        </authorList>
    </citation>
    <scope>NUCLEOTIDE SEQUENCE</scope>
</reference>
<proteinExistence type="predicted"/>
<name>A0A6L2N7M3_TANCI</name>
<protein>
    <submittedName>
        <fullName evidence="1">Uncharacterized protein</fullName>
    </submittedName>
</protein>
<comment type="caution">
    <text evidence="1">The sequence shown here is derived from an EMBL/GenBank/DDBJ whole genome shotgun (WGS) entry which is preliminary data.</text>
</comment>
<organism evidence="1">
    <name type="scientific">Tanacetum cinerariifolium</name>
    <name type="common">Dalmatian daisy</name>
    <name type="synonym">Chrysanthemum cinerariifolium</name>
    <dbReference type="NCBI Taxonomy" id="118510"/>
    <lineage>
        <taxon>Eukaryota</taxon>
        <taxon>Viridiplantae</taxon>
        <taxon>Streptophyta</taxon>
        <taxon>Embryophyta</taxon>
        <taxon>Tracheophyta</taxon>
        <taxon>Spermatophyta</taxon>
        <taxon>Magnoliopsida</taxon>
        <taxon>eudicotyledons</taxon>
        <taxon>Gunneridae</taxon>
        <taxon>Pentapetalae</taxon>
        <taxon>asterids</taxon>
        <taxon>campanulids</taxon>
        <taxon>Asterales</taxon>
        <taxon>Asteraceae</taxon>
        <taxon>Asteroideae</taxon>
        <taxon>Anthemideae</taxon>
        <taxon>Anthemidinae</taxon>
        <taxon>Tanacetum</taxon>
    </lineage>
</organism>
<dbReference type="AlphaFoldDB" id="A0A6L2N7M3"/>
<dbReference type="EMBL" id="BKCJ010008276">
    <property type="protein sequence ID" value="GEU81427.1"/>
    <property type="molecule type" value="Genomic_DNA"/>
</dbReference>
<sequence>MGAVLDSPMIIDVQVGVNAFNCAIQQLLKYFRSDDDNLPMWKQKITQICVFVTEEARNKYVLYDGYKRIEGSVSPWSPMLIRSWKSCSKKGYERDHDIVVEKSDAEWELIDCLKEFNTNIMDKNYGKIEASSFVCDLMLSLKWDHLAKNRIWVDLDPILKTHKRGLELITIESILKVNL</sequence>
<gene>
    <name evidence="1" type="ORF">Tci_053405</name>
</gene>